<evidence type="ECO:0000256" key="1">
    <source>
        <dbReference type="SAM" id="SignalP"/>
    </source>
</evidence>
<reference evidence="2 3" key="2">
    <citation type="journal article" date="2019" name="G3 (Bethesda)">
        <title>Hybrid Assembly of the Genome of the Entomopathogenic Nematode Steinernema carpocapsae Identifies the X-Chromosome.</title>
        <authorList>
            <person name="Serra L."/>
            <person name="Macchietto M."/>
            <person name="Macias-Munoz A."/>
            <person name="McGill C.J."/>
            <person name="Rodriguez I.M."/>
            <person name="Rodriguez B."/>
            <person name="Murad R."/>
            <person name="Mortazavi A."/>
        </authorList>
    </citation>
    <scope>NUCLEOTIDE SEQUENCE [LARGE SCALE GENOMIC DNA]</scope>
    <source>
        <strain evidence="2 3">ALL</strain>
    </source>
</reference>
<gene>
    <name evidence="2" type="ORF">L596_009259</name>
</gene>
<evidence type="ECO:0000313" key="3">
    <source>
        <dbReference type="Proteomes" id="UP000298663"/>
    </source>
</evidence>
<evidence type="ECO:0000313" key="2">
    <source>
        <dbReference type="EMBL" id="TKR95036.1"/>
    </source>
</evidence>
<keyword evidence="1" id="KW-0732">Signal</keyword>
<dbReference type="EMBL" id="AZBU02000002">
    <property type="protein sequence ID" value="TKR95036.1"/>
    <property type="molecule type" value="Genomic_DNA"/>
</dbReference>
<keyword evidence="3" id="KW-1185">Reference proteome</keyword>
<accession>A0A4U5PF91</accession>
<dbReference type="Proteomes" id="UP000298663">
    <property type="component" value="Unassembled WGS sequence"/>
</dbReference>
<sequence length="86" mass="9374">MKVPCVLLAFFFVANIAGNVQPVVSAAPSLLSTLDIPLVLLVPTTTLAPTSTKPPFRSEVRMPTPEMEEFATKRLNRYPAQSTSRT</sequence>
<protein>
    <recommendedName>
        <fullName evidence="4">Secreted protein</fullName>
    </recommendedName>
</protein>
<comment type="caution">
    <text evidence="2">The sequence shown here is derived from an EMBL/GenBank/DDBJ whole genome shotgun (WGS) entry which is preliminary data.</text>
</comment>
<evidence type="ECO:0008006" key="4">
    <source>
        <dbReference type="Google" id="ProtNLM"/>
    </source>
</evidence>
<feature type="chain" id="PRO_5020229541" description="Secreted protein" evidence="1">
    <location>
        <begin position="23"/>
        <end position="86"/>
    </location>
</feature>
<feature type="signal peptide" evidence="1">
    <location>
        <begin position="1"/>
        <end position="22"/>
    </location>
</feature>
<proteinExistence type="predicted"/>
<reference evidence="2 3" key="1">
    <citation type="journal article" date="2015" name="Genome Biol.">
        <title>Comparative genomics of Steinernema reveals deeply conserved gene regulatory networks.</title>
        <authorList>
            <person name="Dillman A.R."/>
            <person name="Macchietto M."/>
            <person name="Porter C.F."/>
            <person name="Rogers A."/>
            <person name="Williams B."/>
            <person name="Antoshechkin I."/>
            <person name="Lee M.M."/>
            <person name="Goodwin Z."/>
            <person name="Lu X."/>
            <person name="Lewis E.E."/>
            <person name="Goodrich-Blair H."/>
            <person name="Stock S.P."/>
            <person name="Adams B.J."/>
            <person name="Sternberg P.W."/>
            <person name="Mortazavi A."/>
        </authorList>
    </citation>
    <scope>NUCLEOTIDE SEQUENCE [LARGE SCALE GENOMIC DNA]</scope>
    <source>
        <strain evidence="2 3">ALL</strain>
    </source>
</reference>
<organism evidence="2 3">
    <name type="scientific">Steinernema carpocapsae</name>
    <name type="common">Entomopathogenic nematode</name>
    <dbReference type="NCBI Taxonomy" id="34508"/>
    <lineage>
        <taxon>Eukaryota</taxon>
        <taxon>Metazoa</taxon>
        <taxon>Ecdysozoa</taxon>
        <taxon>Nematoda</taxon>
        <taxon>Chromadorea</taxon>
        <taxon>Rhabditida</taxon>
        <taxon>Tylenchina</taxon>
        <taxon>Panagrolaimomorpha</taxon>
        <taxon>Strongyloidoidea</taxon>
        <taxon>Steinernematidae</taxon>
        <taxon>Steinernema</taxon>
    </lineage>
</organism>
<dbReference type="AlphaFoldDB" id="A0A4U5PF91"/>
<name>A0A4U5PF91_STECR</name>